<comment type="caution">
    <text evidence="2">The sequence shown here is derived from an EMBL/GenBank/DDBJ whole genome shotgun (WGS) entry which is preliminary data.</text>
</comment>
<dbReference type="GO" id="GO:0006355">
    <property type="term" value="P:regulation of DNA-templated transcription"/>
    <property type="evidence" value="ECO:0007669"/>
    <property type="project" value="InterPro"/>
</dbReference>
<dbReference type="RefSeq" id="WP_188801765.1">
    <property type="nucleotide sequence ID" value="NZ_BMOK01000002.1"/>
</dbReference>
<organism evidence="2 3">
    <name type="scientific">Sporolactobacillus putidus</name>
    <dbReference type="NCBI Taxonomy" id="492735"/>
    <lineage>
        <taxon>Bacteria</taxon>
        <taxon>Bacillati</taxon>
        <taxon>Bacillota</taxon>
        <taxon>Bacilli</taxon>
        <taxon>Bacillales</taxon>
        <taxon>Sporolactobacillaceae</taxon>
        <taxon>Sporolactobacillus</taxon>
    </lineage>
</organism>
<reference evidence="2" key="2">
    <citation type="submission" date="2020-09" db="EMBL/GenBank/DDBJ databases">
        <authorList>
            <person name="Sun Q."/>
            <person name="Ohkuma M."/>
        </authorList>
    </citation>
    <scope>NUCLEOTIDE SEQUENCE</scope>
    <source>
        <strain evidence="2">JCM 15325</strain>
    </source>
</reference>
<dbReference type="Proteomes" id="UP000654670">
    <property type="component" value="Unassembled WGS sequence"/>
</dbReference>
<evidence type="ECO:0000313" key="2">
    <source>
        <dbReference type="EMBL" id="GGL46164.1"/>
    </source>
</evidence>
<dbReference type="Pfam" id="PF02229">
    <property type="entry name" value="PC4"/>
    <property type="match status" value="1"/>
</dbReference>
<sequence length="93" mass="10485">MAETNSEVHFSIIQHFGVLATESTGWTKELNLVSWNDRDAKYDIRSWAPDKKKMGRGITLTGVECNALRTLLNTRFPQPPRTSQENIPPAVNS</sequence>
<dbReference type="AlphaFoldDB" id="A0A917RYD7"/>
<dbReference type="GO" id="GO:0003677">
    <property type="term" value="F:DNA binding"/>
    <property type="evidence" value="ECO:0007669"/>
    <property type="project" value="InterPro"/>
</dbReference>
<gene>
    <name evidence="2" type="ORF">GCM10007968_07810</name>
</gene>
<feature type="domain" description="Transcriptional coactivator p15 (PC4) C-terminal" evidence="1">
    <location>
        <begin position="24"/>
        <end position="70"/>
    </location>
</feature>
<evidence type="ECO:0000313" key="3">
    <source>
        <dbReference type="Proteomes" id="UP000654670"/>
    </source>
</evidence>
<accession>A0A917RYD7</accession>
<reference evidence="2" key="1">
    <citation type="journal article" date="2014" name="Int. J. Syst. Evol. Microbiol.">
        <title>Complete genome sequence of Corynebacterium casei LMG S-19264T (=DSM 44701T), isolated from a smear-ripened cheese.</title>
        <authorList>
            <consortium name="US DOE Joint Genome Institute (JGI-PGF)"/>
            <person name="Walter F."/>
            <person name="Albersmeier A."/>
            <person name="Kalinowski J."/>
            <person name="Ruckert C."/>
        </authorList>
    </citation>
    <scope>NUCLEOTIDE SEQUENCE</scope>
    <source>
        <strain evidence="2">JCM 15325</strain>
    </source>
</reference>
<dbReference type="Gene3D" id="2.30.31.70">
    <property type="match status" value="1"/>
</dbReference>
<keyword evidence="3" id="KW-1185">Reference proteome</keyword>
<name>A0A917RYD7_9BACL</name>
<proteinExistence type="predicted"/>
<dbReference type="EMBL" id="BMOK01000002">
    <property type="protein sequence ID" value="GGL46164.1"/>
    <property type="molecule type" value="Genomic_DNA"/>
</dbReference>
<evidence type="ECO:0000259" key="1">
    <source>
        <dbReference type="Pfam" id="PF02229"/>
    </source>
</evidence>
<dbReference type="InterPro" id="IPR003173">
    <property type="entry name" value="PC4_C"/>
</dbReference>
<protein>
    <recommendedName>
        <fullName evidence="1">Transcriptional coactivator p15 (PC4) C-terminal domain-containing protein</fullName>
    </recommendedName>
</protein>